<dbReference type="GO" id="GO:0019172">
    <property type="term" value="F:glyoxalase III activity"/>
    <property type="evidence" value="ECO:0007669"/>
    <property type="project" value="UniProtKB-EC"/>
</dbReference>
<evidence type="ECO:0000256" key="2">
    <source>
        <dbReference type="ARBA" id="ARBA00023016"/>
    </source>
</evidence>
<dbReference type="CDD" id="cd03141">
    <property type="entry name" value="GATase1_Hsp31_like"/>
    <property type="match status" value="1"/>
</dbReference>
<dbReference type="EMBL" id="CAJMWT010003438">
    <property type="protein sequence ID" value="CAE6471635.1"/>
    <property type="molecule type" value="Genomic_DNA"/>
</dbReference>
<evidence type="ECO:0000256" key="4">
    <source>
        <dbReference type="ARBA" id="ARBA00038493"/>
    </source>
</evidence>
<dbReference type="PANTHER" id="PTHR48094:SF11">
    <property type="entry name" value="GLUTATHIONE-INDEPENDENT GLYOXALASE HSP31-RELATED"/>
    <property type="match status" value="1"/>
</dbReference>
<dbReference type="GO" id="GO:0019243">
    <property type="term" value="P:methylglyoxal catabolic process to D-lactate via S-lactoyl-glutathione"/>
    <property type="evidence" value="ECO:0007669"/>
    <property type="project" value="TreeGrafter"/>
</dbReference>
<dbReference type="Pfam" id="PF01965">
    <property type="entry name" value="DJ-1_PfpI"/>
    <property type="match status" value="1"/>
</dbReference>
<dbReference type="InterPro" id="IPR002818">
    <property type="entry name" value="DJ-1/PfpI"/>
</dbReference>
<evidence type="ECO:0000256" key="1">
    <source>
        <dbReference type="ARBA" id="ARBA00013134"/>
    </source>
</evidence>
<evidence type="ECO:0000256" key="3">
    <source>
        <dbReference type="ARBA" id="ARBA00023239"/>
    </source>
</evidence>
<sequence>MPSILFVFTSANKTLTGGQTGWYLPEAAHPYYILHDKFKIDFASPNGPNPEVDETSVQMFTDAESVKFLKDDLEVKQKFNNAKKLSEVDANDYDAIFYVGGHGPMIDLPVDPNNIKLANAFYQSGKLVTAVCHGPGAIVGVKDASGKSIFDGRNATGFSDAEEEQVKMVQAVPFLLETRIKELGGKYTKAEQSWAPHVVVDGNVITGQNPASAKGVGEAILKALS</sequence>
<dbReference type="GO" id="GO:0005737">
    <property type="term" value="C:cytoplasm"/>
    <property type="evidence" value="ECO:0007669"/>
    <property type="project" value="TreeGrafter"/>
</dbReference>
<evidence type="ECO:0000256" key="5">
    <source>
        <dbReference type="ARBA" id="ARBA00048082"/>
    </source>
</evidence>
<reference evidence="7" key="1">
    <citation type="submission" date="2021-01" db="EMBL/GenBank/DDBJ databases">
        <authorList>
            <person name="Kaushik A."/>
        </authorList>
    </citation>
    <scope>NUCLEOTIDE SEQUENCE</scope>
    <source>
        <strain evidence="7">AG2-2IIIB</strain>
    </source>
</reference>
<comment type="caution">
    <text evidence="7">The sequence shown here is derived from an EMBL/GenBank/DDBJ whole genome shotgun (WGS) entry which is preliminary data.</text>
</comment>
<feature type="domain" description="DJ-1/PfpI" evidence="6">
    <location>
        <begin position="63"/>
        <end position="222"/>
    </location>
</feature>
<dbReference type="Gene3D" id="3.40.50.880">
    <property type="match status" value="1"/>
</dbReference>
<accession>A0A8H3C1S4</accession>
<dbReference type="EC" id="4.2.1.130" evidence="1"/>
<evidence type="ECO:0000313" key="7">
    <source>
        <dbReference type="EMBL" id="CAE6471635.1"/>
    </source>
</evidence>
<dbReference type="Proteomes" id="UP000663843">
    <property type="component" value="Unassembled WGS sequence"/>
</dbReference>
<dbReference type="InterPro" id="IPR050325">
    <property type="entry name" value="Prot/Nucl_acid_deglycase"/>
</dbReference>
<dbReference type="InterPro" id="IPR029062">
    <property type="entry name" value="Class_I_gatase-like"/>
</dbReference>
<protein>
    <recommendedName>
        <fullName evidence="1">D-lactate dehydratase</fullName>
        <ecNumber evidence="1">4.2.1.130</ecNumber>
    </recommendedName>
</protein>
<evidence type="ECO:0000259" key="6">
    <source>
        <dbReference type="Pfam" id="PF01965"/>
    </source>
</evidence>
<comment type="similarity">
    <text evidence="4">Belongs to the peptidase C56 family. HSP31-like subfamily.</text>
</comment>
<proteinExistence type="inferred from homology"/>
<dbReference type="PANTHER" id="PTHR48094">
    <property type="entry name" value="PROTEIN/NUCLEIC ACID DEGLYCASE DJ-1-RELATED"/>
    <property type="match status" value="1"/>
</dbReference>
<name>A0A8H3C1S4_9AGAM</name>
<evidence type="ECO:0000313" key="8">
    <source>
        <dbReference type="Proteomes" id="UP000663843"/>
    </source>
</evidence>
<keyword evidence="3" id="KW-0456">Lyase</keyword>
<comment type="catalytic activity">
    <reaction evidence="5">
        <text>methylglyoxal + H2O = (R)-lactate + H(+)</text>
        <dbReference type="Rhea" id="RHEA:27754"/>
        <dbReference type="ChEBI" id="CHEBI:15377"/>
        <dbReference type="ChEBI" id="CHEBI:15378"/>
        <dbReference type="ChEBI" id="CHEBI:16004"/>
        <dbReference type="ChEBI" id="CHEBI:17158"/>
        <dbReference type="EC" id="4.2.1.130"/>
    </reaction>
</comment>
<organism evidence="7 8">
    <name type="scientific">Rhizoctonia solani</name>
    <dbReference type="NCBI Taxonomy" id="456999"/>
    <lineage>
        <taxon>Eukaryota</taxon>
        <taxon>Fungi</taxon>
        <taxon>Dikarya</taxon>
        <taxon>Basidiomycota</taxon>
        <taxon>Agaricomycotina</taxon>
        <taxon>Agaricomycetes</taxon>
        <taxon>Cantharellales</taxon>
        <taxon>Ceratobasidiaceae</taxon>
        <taxon>Rhizoctonia</taxon>
    </lineage>
</organism>
<keyword evidence="2" id="KW-0346">Stress response</keyword>
<dbReference type="AlphaFoldDB" id="A0A8H3C1S4"/>
<gene>
    <name evidence="7" type="ORF">RDB_LOCUS106970</name>
</gene>
<dbReference type="SUPFAM" id="SSF52317">
    <property type="entry name" value="Class I glutamine amidotransferase-like"/>
    <property type="match status" value="1"/>
</dbReference>